<dbReference type="PANTHER" id="PTHR47018:SF1">
    <property type="entry name" value="TESMIN_TSO1-LIKE CXC DOMAIN-CONTAINING PROTEIN"/>
    <property type="match status" value="1"/>
</dbReference>
<accession>A0ABY7ENL5</accession>
<organism evidence="1 2">
    <name type="scientific">Mya arenaria</name>
    <name type="common">Soft-shell clam</name>
    <dbReference type="NCBI Taxonomy" id="6604"/>
    <lineage>
        <taxon>Eukaryota</taxon>
        <taxon>Metazoa</taxon>
        <taxon>Spiralia</taxon>
        <taxon>Lophotrochozoa</taxon>
        <taxon>Mollusca</taxon>
        <taxon>Bivalvia</taxon>
        <taxon>Autobranchia</taxon>
        <taxon>Heteroconchia</taxon>
        <taxon>Euheterodonta</taxon>
        <taxon>Imparidentia</taxon>
        <taxon>Neoheterodontei</taxon>
        <taxon>Myida</taxon>
        <taxon>Myoidea</taxon>
        <taxon>Myidae</taxon>
        <taxon>Mya</taxon>
    </lineage>
</organism>
<gene>
    <name evidence="1" type="ORF">MAR_025782</name>
</gene>
<keyword evidence="2" id="KW-1185">Reference proteome</keyword>
<dbReference type="EMBL" id="CP111019">
    <property type="protein sequence ID" value="WAR11602.1"/>
    <property type="molecule type" value="Genomic_DNA"/>
</dbReference>
<dbReference type="PANTHER" id="PTHR47018">
    <property type="entry name" value="CXC DOMAIN-CONTAINING PROTEIN-RELATED"/>
    <property type="match status" value="1"/>
</dbReference>
<dbReference type="Proteomes" id="UP001164746">
    <property type="component" value="Chromosome 8"/>
</dbReference>
<reference evidence="1" key="1">
    <citation type="submission" date="2022-11" db="EMBL/GenBank/DDBJ databases">
        <title>Centuries of genome instability and evolution in soft-shell clam transmissible cancer (bioRxiv).</title>
        <authorList>
            <person name="Hart S.F.M."/>
            <person name="Yonemitsu M.A."/>
            <person name="Giersch R.M."/>
            <person name="Beal B.F."/>
            <person name="Arriagada G."/>
            <person name="Davis B.W."/>
            <person name="Ostrander E.A."/>
            <person name="Goff S.P."/>
            <person name="Metzger M.J."/>
        </authorList>
    </citation>
    <scope>NUCLEOTIDE SEQUENCE</scope>
    <source>
        <strain evidence="1">MELC-2E11</strain>
        <tissue evidence="1">Siphon/mantle</tissue>
    </source>
</reference>
<feature type="non-terminal residue" evidence="1">
    <location>
        <position position="317"/>
    </location>
</feature>
<evidence type="ECO:0000313" key="2">
    <source>
        <dbReference type="Proteomes" id="UP001164746"/>
    </source>
</evidence>
<evidence type="ECO:0000313" key="1">
    <source>
        <dbReference type="EMBL" id="WAR11602.1"/>
    </source>
</evidence>
<name>A0ABY7ENL5_MYAAR</name>
<protein>
    <submittedName>
        <fullName evidence="1">Uncharacterized protein</fullName>
    </submittedName>
</protein>
<proteinExistence type="predicted"/>
<sequence length="317" mass="36117">MLGDWLENSGWTTALTNAEIATAGVADSFIKANSVSRTRHAHQVTACSLHCLLKNAYSEYCTSMNSDELLGYDEWMKQKSQDSAQFQFWTITLDLELKVLIFVRSIRSRNFRLYIESLKSLLPWFFALDHTNYARWLPVHVRDLEELQSSTQTAFAEEVKSLVNAIEDMGNPFTEQSPDLLQLDTKDIAGKEVVNTRTNTERIAPCTHEEADTRSILHMKDISENNLQRILVRTVDTDVVILALSVYHKLNIEELWIAFGVGRNYHYIPVHTIAAILGIERVEALPAFHAFTGCDQVSFFYSKGKKTAWDTCISFPE</sequence>